<keyword evidence="3" id="KW-0560">Oxidoreductase</keyword>
<organism evidence="3 4">
    <name type="scientific">Anaerosalibacter bizertensis</name>
    <dbReference type="NCBI Taxonomy" id="932217"/>
    <lineage>
        <taxon>Bacteria</taxon>
        <taxon>Bacillati</taxon>
        <taxon>Bacillota</taxon>
        <taxon>Tissierellia</taxon>
        <taxon>Tissierellales</taxon>
        <taxon>Sporanaerobacteraceae</taxon>
        <taxon>Anaerosalibacter</taxon>
    </lineage>
</organism>
<dbReference type="EMBL" id="VULR01000017">
    <property type="protein sequence ID" value="MSS44154.1"/>
    <property type="molecule type" value="Genomic_DNA"/>
</dbReference>
<dbReference type="SFLD" id="SFLDG01065">
    <property type="entry name" value="anaerobic_coproporphyrinogen-I"/>
    <property type="match status" value="1"/>
</dbReference>
<reference evidence="2" key="2">
    <citation type="submission" date="2022-01" db="EMBL/GenBank/DDBJ databases">
        <title>Collection of gut derived symbiotic bacterial strains cultured from healthy donors.</title>
        <authorList>
            <person name="Lin H."/>
            <person name="Kohout C."/>
            <person name="Waligurski E."/>
            <person name="Pamer E.G."/>
        </authorList>
    </citation>
    <scope>NUCLEOTIDE SEQUENCE</scope>
    <source>
        <strain evidence="2">MSK.14.39</strain>
    </source>
</reference>
<protein>
    <submittedName>
        <fullName evidence="3">Coproporphyrinogen dehydrogenase HemZ</fullName>
        <ecNumber evidence="3">1.3.98.3</ecNumber>
    </submittedName>
</protein>
<name>A0A844FJB8_9FIRM</name>
<dbReference type="EC" id="1.3.98.3" evidence="3"/>
<dbReference type="InterPro" id="IPR006638">
    <property type="entry name" value="Elp3/MiaA/NifB-like_rSAM"/>
</dbReference>
<dbReference type="GO" id="GO:0051989">
    <property type="term" value="F:coproporphyrinogen dehydrogenase activity"/>
    <property type="evidence" value="ECO:0007669"/>
    <property type="project" value="UniProtKB-EC"/>
</dbReference>
<feature type="domain" description="Radical SAM core" evidence="1">
    <location>
        <begin position="168"/>
        <end position="405"/>
    </location>
</feature>
<dbReference type="Gene3D" id="3.80.30.20">
    <property type="entry name" value="tm_1862 like domain"/>
    <property type="match status" value="1"/>
</dbReference>
<comment type="caution">
    <text evidence="3">The sequence shown here is derived from an EMBL/GenBank/DDBJ whole genome shotgun (WGS) entry which is preliminary data.</text>
</comment>
<dbReference type="Proteomes" id="UP000462760">
    <property type="component" value="Unassembled WGS sequence"/>
</dbReference>
<sequence length="493" mass="57418">MILVYLEGHNYEYEVRELIKLFFFGKEIKFIKDEKACNEYNILIKNCLRKAKDDYFSLTEIFKNGKIVSSSSIESINNIYVGKDDLNKKIKTGIKQSIYEAISKIAKLEAPWGILTGVRPVKIVHDLMDKQIKEEGIYDILKNEYKLYPDRARLIIDVAKKQRSFIYPLSKDRFSLYISIPFCPTRCIYCSFPSNSLEVSKKYVDEYTEKLIYELTEIKKIMKNKNIYTVYIGGGTPTAIPTENLNKIIKSIYNLFGRENIEEITVEAGRPDTLTVEKLQMLRENYIERISINPQTMNLKTLETIGRMHTDKDIIRTFNLAREIGFSNINMDIIMGLPGEDINDVKNTLEIISELRPENLTVHTLAVKRVSKFRKTIDAYSLKDQNTINSMLELSKKYAKNMGLLPYYLYRQKQMLGNLENIGYSIEGKECIYNMLIMEERETIIALGAGGVSKIFYPNENRFERVPNVKSLKDYLLRTEEMVERKRKFIDTI</sequence>
<dbReference type="PANTHER" id="PTHR13932:SF1">
    <property type="entry name" value="OXYGEN-INDEPENDENT COPROPORPHYRINOGEN-III OXIDASE-LIKE PROTEIN HEMZ"/>
    <property type="match status" value="1"/>
</dbReference>
<dbReference type="RefSeq" id="WP_154484826.1">
    <property type="nucleotide sequence ID" value="NZ_JAJBNW010000020.1"/>
</dbReference>
<reference evidence="3 4" key="1">
    <citation type="submission" date="2019-08" db="EMBL/GenBank/DDBJ databases">
        <title>In-depth cultivation of the pig gut microbiome towards novel bacterial diversity and tailored functional studies.</title>
        <authorList>
            <person name="Wylensek D."/>
            <person name="Hitch T.C.A."/>
            <person name="Clavel T."/>
        </authorList>
    </citation>
    <scope>NUCLEOTIDE SEQUENCE [LARGE SCALE GENOMIC DNA]</scope>
    <source>
        <strain evidence="3 4">Med78-601-WT-4W-RMD-3</strain>
    </source>
</reference>
<dbReference type="GO" id="GO:0051539">
    <property type="term" value="F:4 iron, 4 sulfur cluster binding"/>
    <property type="evidence" value="ECO:0007669"/>
    <property type="project" value="TreeGrafter"/>
</dbReference>
<dbReference type="SUPFAM" id="SSF102114">
    <property type="entry name" value="Radical SAM enzymes"/>
    <property type="match status" value="1"/>
</dbReference>
<dbReference type="InterPro" id="IPR034505">
    <property type="entry name" value="Coproporphyrinogen-III_oxidase"/>
</dbReference>
<dbReference type="SFLD" id="SFLDS00029">
    <property type="entry name" value="Radical_SAM"/>
    <property type="match status" value="1"/>
</dbReference>
<dbReference type="SFLD" id="SFLDG01082">
    <property type="entry name" value="B12-binding_domain_containing"/>
    <property type="match status" value="1"/>
</dbReference>
<dbReference type="InterPro" id="IPR007197">
    <property type="entry name" value="rSAM"/>
</dbReference>
<dbReference type="SMART" id="SM00729">
    <property type="entry name" value="Elp3"/>
    <property type="match status" value="1"/>
</dbReference>
<dbReference type="SFLD" id="SFLDF00310">
    <property type="entry name" value="oxygen-independent_coproporphy"/>
    <property type="match status" value="1"/>
</dbReference>
<dbReference type="GO" id="GO:0005737">
    <property type="term" value="C:cytoplasm"/>
    <property type="evidence" value="ECO:0007669"/>
    <property type="project" value="TreeGrafter"/>
</dbReference>
<dbReference type="GO" id="GO:0006779">
    <property type="term" value="P:porphyrin-containing compound biosynthetic process"/>
    <property type="evidence" value="ECO:0007669"/>
    <property type="project" value="TreeGrafter"/>
</dbReference>
<dbReference type="AlphaFoldDB" id="A0A844FJB8"/>
<evidence type="ECO:0000313" key="5">
    <source>
        <dbReference type="Proteomes" id="UP001108123"/>
    </source>
</evidence>
<evidence type="ECO:0000313" key="2">
    <source>
        <dbReference type="EMBL" id="MCG4564035.1"/>
    </source>
</evidence>
<evidence type="ECO:0000313" key="4">
    <source>
        <dbReference type="Proteomes" id="UP000462760"/>
    </source>
</evidence>
<accession>A0A844FJB8</accession>
<proteinExistence type="predicted"/>
<dbReference type="Pfam" id="PF04055">
    <property type="entry name" value="Radical_SAM"/>
    <property type="match status" value="1"/>
</dbReference>
<dbReference type="OrthoDB" id="9808022at2"/>
<evidence type="ECO:0000313" key="3">
    <source>
        <dbReference type="EMBL" id="MSS44154.1"/>
    </source>
</evidence>
<gene>
    <name evidence="3" type="primary">hemZ</name>
    <name evidence="3" type="ORF">FYJ27_10590</name>
    <name evidence="2" type="ORF">L0P62_01095</name>
</gene>
<evidence type="ECO:0000259" key="1">
    <source>
        <dbReference type="PROSITE" id="PS51918"/>
    </source>
</evidence>
<dbReference type="NCBIfam" id="TIGR03994">
    <property type="entry name" value="rSAM_HemZ"/>
    <property type="match status" value="1"/>
</dbReference>
<dbReference type="InterPro" id="IPR023995">
    <property type="entry name" value="HemZ"/>
</dbReference>
<dbReference type="CDD" id="cd01335">
    <property type="entry name" value="Radical_SAM"/>
    <property type="match status" value="1"/>
</dbReference>
<dbReference type="InterPro" id="IPR023404">
    <property type="entry name" value="rSAM_horseshoe"/>
</dbReference>
<dbReference type="Proteomes" id="UP001108123">
    <property type="component" value="Unassembled WGS sequence"/>
</dbReference>
<keyword evidence="5" id="KW-1185">Reference proteome</keyword>
<dbReference type="PROSITE" id="PS51918">
    <property type="entry name" value="RADICAL_SAM"/>
    <property type="match status" value="1"/>
</dbReference>
<dbReference type="PANTHER" id="PTHR13932">
    <property type="entry name" value="COPROPORPHYRINIGEN III OXIDASE"/>
    <property type="match status" value="1"/>
</dbReference>
<dbReference type="EMBL" id="JAKNID010000002">
    <property type="protein sequence ID" value="MCG4564035.1"/>
    <property type="molecule type" value="Genomic_DNA"/>
</dbReference>
<dbReference type="InterPro" id="IPR058240">
    <property type="entry name" value="rSAM_sf"/>
</dbReference>